<proteinExistence type="predicted"/>
<evidence type="ECO:0000313" key="1">
    <source>
        <dbReference type="EMBL" id="QDV08898.1"/>
    </source>
</evidence>
<gene>
    <name evidence="1" type="ORF">Poly30_44530</name>
</gene>
<sequence length="298" mass="32472">MQPAGMIFPIPRPRRAAVLDSGELELRTDLTYSSVFESRGRLASEARFDGEIARASAQLAYGVGGGAEITIEPSVIFASSGFLDHIVNDFHRFTGFAGGGRDRVENDQYEMQLARDGVIAWSLEEDQILLADLPVSWTQVIREEDQDGPTLSVRVTVELPTGDEDRGSGSGGLDVGAGVLLERSIGRWTFTGGLDGMQADQPKRFRDAGITVRSLLLASGGVEYRWSNKTSLLFQTVLQMPLTRDLPFEEINKEILDLGFGISRDLSRGTRLILSFHEDAVAASGPDASVYAGLVFSW</sequence>
<dbReference type="Proteomes" id="UP000320390">
    <property type="component" value="Chromosome"/>
</dbReference>
<dbReference type="AlphaFoldDB" id="A0A518EXU1"/>
<evidence type="ECO:0000313" key="2">
    <source>
        <dbReference type="Proteomes" id="UP000320390"/>
    </source>
</evidence>
<organism evidence="1 2">
    <name type="scientific">Saltatorellus ferox</name>
    <dbReference type="NCBI Taxonomy" id="2528018"/>
    <lineage>
        <taxon>Bacteria</taxon>
        <taxon>Pseudomonadati</taxon>
        <taxon>Planctomycetota</taxon>
        <taxon>Planctomycetia</taxon>
        <taxon>Planctomycetia incertae sedis</taxon>
        <taxon>Saltatorellus</taxon>
    </lineage>
</organism>
<reference evidence="1 2" key="1">
    <citation type="submission" date="2019-02" db="EMBL/GenBank/DDBJ databases">
        <title>Deep-cultivation of Planctomycetes and their phenomic and genomic characterization uncovers novel biology.</title>
        <authorList>
            <person name="Wiegand S."/>
            <person name="Jogler M."/>
            <person name="Boedeker C."/>
            <person name="Pinto D."/>
            <person name="Vollmers J."/>
            <person name="Rivas-Marin E."/>
            <person name="Kohn T."/>
            <person name="Peeters S.H."/>
            <person name="Heuer A."/>
            <person name="Rast P."/>
            <person name="Oberbeckmann S."/>
            <person name="Bunk B."/>
            <person name="Jeske O."/>
            <person name="Meyerdierks A."/>
            <person name="Storesund J.E."/>
            <person name="Kallscheuer N."/>
            <person name="Luecker S."/>
            <person name="Lage O.M."/>
            <person name="Pohl T."/>
            <person name="Merkel B.J."/>
            <person name="Hornburger P."/>
            <person name="Mueller R.-W."/>
            <person name="Bruemmer F."/>
            <person name="Labrenz M."/>
            <person name="Spormann A.M."/>
            <person name="Op den Camp H."/>
            <person name="Overmann J."/>
            <person name="Amann R."/>
            <person name="Jetten M.S.M."/>
            <person name="Mascher T."/>
            <person name="Medema M.H."/>
            <person name="Devos D.P."/>
            <person name="Kaster A.-K."/>
            <person name="Ovreas L."/>
            <person name="Rohde M."/>
            <person name="Galperin M.Y."/>
            <person name="Jogler C."/>
        </authorList>
    </citation>
    <scope>NUCLEOTIDE SEQUENCE [LARGE SCALE GENOMIC DNA]</scope>
    <source>
        <strain evidence="1 2">Poly30</strain>
    </source>
</reference>
<name>A0A518EXU1_9BACT</name>
<evidence type="ECO:0008006" key="3">
    <source>
        <dbReference type="Google" id="ProtNLM"/>
    </source>
</evidence>
<protein>
    <recommendedName>
        <fullName evidence="3">DUF3187 family protein</fullName>
    </recommendedName>
</protein>
<dbReference type="InterPro" id="IPR021523">
    <property type="entry name" value="DUF3187"/>
</dbReference>
<accession>A0A518EXU1</accession>
<dbReference type="EMBL" id="CP036434">
    <property type="protein sequence ID" value="QDV08898.1"/>
    <property type="molecule type" value="Genomic_DNA"/>
</dbReference>
<keyword evidence="2" id="KW-1185">Reference proteome</keyword>
<dbReference type="Pfam" id="PF11383">
    <property type="entry name" value="DUF3187"/>
    <property type="match status" value="1"/>
</dbReference>